<evidence type="ECO:0000256" key="4">
    <source>
        <dbReference type="ARBA" id="ARBA00023125"/>
    </source>
</evidence>
<dbReference type="InterPro" id="IPR036390">
    <property type="entry name" value="WH_DNA-bd_sf"/>
</dbReference>
<dbReference type="PRINTS" id="PR00035">
    <property type="entry name" value="HTHGNTR"/>
</dbReference>
<dbReference type="eggNOG" id="COG1167">
    <property type="taxonomic scope" value="Bacteria"/>
</dbReference>
<reference evidence="8 9" key="1">
    <citation type="submission" date="2012-09" db="EMBL/GenBank/DDBJ databases">
        <title>The Genome Sequence of Actinobaculum massiliae ACS-171-V-COL2.</title>
        <authorList>
            <consortium name="The Broad Institute Genome Sequencing Platform"/>
            <person name="Earl A."/>
            <person name="Ward D."/>
            <person name="Feldgarden M."/>
            <person name="Gevers D."/>
            <person name="Saerens B."/>
            <person name="Vaneechoutte M."/>
            <person name="Walker B."/>
            <person name="Young S.K."/>
            <person name="Zeng Q."/>
            <person name="Gargeya S."/>
            <person name="Fitzgerald M."/>
            <person name="Haas B."/>
            <person name="Abouelleil A."/>
            <person name="Alvarado L."/>
            <person name="Arachchi H.M."/>
            <person name="Berlin A."/>
            <person name="Chapman S.B."/>
            <person name="Goldberg J."/>
            <person name="Griggs A."/>
            <person name="Gujja S."/>
            <person name="Hansen M."/>
            <person name="Howarth C."/>
            <person name="Imamovic A."/>
            <person name="Larimer J."/>
            <person name="McCowen C."/>
            <person name="Montmayeur A."/>
            <person name="Murphy C."/>
            <person name="Neiman D."/>
            <person name="Pearson M."/>
            <person name="Priest M."/>
            <person name="Roberts A."/>
            <person name="Saif S."/>
            <person name="Shea T."/>
            <person name="Sisk P."/>
            <person name="Sykes S."/>
            <person name="Wortman J."/>
            <person name="Nusbaum C."/>
            <person name="Birren B."/>
        </authorList>
    </citation>
    <scope>NUCLEOTIDE SEQUENCE [LARGE SCALE GENOMIC DNA]</scope>
    <source>
        <strain evidence="9">ACS-171-V-Col2</strain>
    </source>
</reference>
<evidence type="ECO:0000256" key="1">
    <source>
        <dbReference type="ARBA" id="ARBA00005384"/>
    </source>
</evidence>
<sequence length="530" mass="55431">MPRTPRPASDNSDLSARVDGALLSPTGFRVNRGLPISLPVQISEALRGYIIDGAYSPGDKLPSTRSLAQHLGVSRGTVVTAYDQLIGEGYLVAAEGSGTVVNPELARVRSGRASMRQPRQISGDRSEAPDRTVFGRGAPKVNQERIEMFDFTPAANSTGKLADSEWRAAWNKALATASSNNPQGAPELCREIADHLRHMRGLEVAPENIVITAGARDGLTLLLSALRSDGESRAQDGGVAAEQAGGMGARASGTTQALRVGVESPGYPSLRKIVPALGHELADIPADAGGIDPTALPAEGKADGLDALLVTPSHQYPNGGSLSAGRRGELIAWARASGALLVEDDFQAELRYRGMPLPVLASLDPQRCVLLGSFSATISPALACGYIVAPAPLVAQLVARRKIFGQPVNAITQQALAGYLARGAVRRRVEKLRRVYRRRREALIAALTALPGVSIGPIDGGILAAIYTETPAEQIVAAAARRGIRLTALADYWGGASAAHARNGIVINFGAGTGAGFAEALEVLTSALQQ</sequence>
<dbReference type="GO" id="GO:0003677">
    <property type="term" value="F:DNA binding"/>
    <property type="evidence" value="ECO:0007669"/>
    <property type="project" value="UniProtKB-KW"/>
</dbReference>
<dbReference type="PANTHER" id="PTHR46577:SF1">
    <property type="entry name" value="HTH-TYPE TRANSCRIPTIONAL REGULATORY PROTEIN GABR"/>
    <property type="match status" value="1"/>
</dbReference>
<dbReference type="PATRIC" id="fig|883066.3.peg.952"/>
<feature type="region of interest" description="Disordered" evidence="6">
    <location>
        <begin position="110"/>
        <end position="129"/>
    </location>
</feature>
<evidence type="ECO:0000313" key="8">
    <source>
        <dbReference type="EMBL" id="EKU95153.1"/>
    </source>
</evidence>
<keyword evidence="9" id="KW-1185">Reference proteome</keyword>
<dbReference type="Proteomes" id="UP000009888">
    <property type="component" value="Unassembled WGS sequence"/>
</dbReference>
<keyword evidence="5" id="KW-0804">Transcription</keyword>
<dbReference type="InterPro" id="IPR051446">
    <property type="entry name" value="HTH_trans_reg/aminotransferase"/>
</dbReference>
<keyword evidence="3" id="KW-0805">Transcription regulation</keyword>
<gene>
    <name evidence="8" type="ORF">HMPREF9233_00914</name>
</gene>
<dbReference type="InterPro" id="IPR036388">
    <property type="entry name" value="WH-like_DNA-bd_sf"/>
</dbReference>
<dbReference type="InterPro" id="IPR015424">
    <property type="entry name" value="PyrdxlP-dep_Trfase"/>
</dbReference>
<keyword evidence="4" id="KW-0238">DNA-binding</keyword>
<dbReference type="STRING" id="202789.GCA_001457435_01207"/>
<feature type="domain" description="HTH gntR-type" evidence="7">
    <location>
        <begin position="36"/>
        <end position="104"/>
    </location>
</feature>
<organism evidence="8 9">
    <name type="scientific">Actinobaculum massiliense ACS-171-V-Col2</name>
    <dbReference type="NCBI Taxonomy" id="883066"/>
    <lineage>
        <taxon>Bacteria</taxon>
        <taxon>Bacillati</taxon>
        <taxon>Actinomycetota</taxon>
        <taxon>Actinomycetes</taxon>
        <taxon>Actinomycetales</taxon>
        <taxon>Actinomycetaceae</taxon>
        <taxon>Actinobaculum</taxon>
    </lineage>
</organism>
<dbReference type="CDD" id="cd07377">
    <property type="entry name" value="WHTH_GntR"/>
    <property type="match status" value="1"/>
</dbReference>
<dbReference type="SUPFAM" id="SSF46785">
    <property type="entry name" value="Winged helix' DNA-binding domain"/>
    <property type="match status" value="1"/>
</dbReference>
<evidence type="ECO:0000259" key="7">
    <source>
        <dbReference type="PROSITE" id="PS50949"/>
    </source>
</evidence>
<comment type="caution">
    <text evidence="8">The sequence shown here is derived from an EMBL/GenBank/DDBJ whole genome shotgun (WGS) entry which is preliminary data.</text>
</comment>
<dbReference type="GO" id="GO:0030170">
    <property type="term" value="F:pyridoxal phosphate binding"/>
    <property type="evidence" value="ECO:0007669"/>
    <property type="project" value="InterPro"/>
</dbReference>
<dbReference type="InterPro" id="IPR004839">
    <property type="entry name" value="Aminotransferase_I/II_large"/>
</dbReference>
<dbReference type="InterPro" id="IPR015421">
    <property type="entry name" value="PyrdxlP-dep_Trfase_major"/>
</dbReference>
<proteinExistence type="inferred from homology"/>
<dbReference type="Gene3D" id="1.10.10.10">
    <property type="entry name" value="Winged helix-like DNA-binding domain superfamily/Winged helix DNA-binding domain"/>
    <property type="match status" value="1"/>
</dbReference>
<dbReference type="PANTHER" id="PTHR46577">
    <property type="entry name" value="HTH-TYPE TRANSCRIPTIONAL REGULATORY PROTEIN GABR"/>
    <property type="match status" value="1"/>
</dbReference>
<dbReference type="EMBL" id="AGWL01000005">
    <property type="protein sequence ID" value="EKU95153.1"/>
    <property type="molecule type" value="Genomic_DNA"/>
</dbReference>
<keyword evidence="2" id="KW-0663">Pyridoxal phosphate</keyword>
<dbReference type="Gene3D" id="3.40.640.10">
    <property type="entry name" value="Type I PLP-dependent aspartate aminotransferase-like (Major domain)"/>
    <property type="match status" value="1"/>
</dbReference>
<dbReference type="SMART" id="SM00345">
    <property type="entry name" value="HTH_GNTR"/>
    <property type="match status" value="1"/>
</dbReference>
<dbReference type="RefSeq" id="WP_007001120.1">
    <property type="nucleotide sequence ID" value="NZ_JH992955.1"/>
</dbReference>
<feature type="region of interest" description="Disordered" evidence="6">
    <location>
        <begin position="232"/>
        <end position="252"/>
    </location>
</feature>
<evidence type="ECO:0000256" key="5">
    <source>
        <dbReference type="ARBA" id="ARBA00023163"/>
    </source>
</evidence>
<dbReference type="InterPro" id="IPR000524">
    <property type="entry name" value="Tscrpt_reg_HTH_GntR"/>
</dbReference>
<evidence type="ECO:0000256" key="2">
    <source>
        <dbReference type="ARBA" id="ARBA00022898"/>
    </source>
</evidence>
<evidence type="ECO:0000313" key="9">
    <source>
        <dbReference type="Proteomes" id="UP000009888"/>
    </source>
</evidence>
<dbReference type="AlphaFoldDB" id="K9EEP1"/>
<dbReference type="CDD" id="cd00609">
    <property type="entry name" value="AAT_like"/>
    <property type="match status" value="1"/>
</dbReference>
<dbReference type="SUPFAM" id="SSF53383">
    <property type="entry name" value="PLP-dependent transferases"/>
    <property type="match status" value="1"/>
</dbReference>
<protein>
    <recommendedName>
        <fullName evidence="7">HTH gntR-type domain-containing protein</fullName>
    </recommendedName>
</protein>
<comment type="similarity">
    <text evidence="1">In the C-terminal section; belongs to the class-I pyridoxal-phosphate-dependent aminotransferase family.</text>
</comment>
<accession>K9EEP1</accession>
<dbReference type="HOGENOM" id="CLU_017584_0_1_11"/>
<dbReference type="PROSITE" id="PS50949">
    <property type="entry name" value="HTH_GNTR"/>
    <property type="match status" value="1"/>
</dbReference>
<dbReference type="Pfam" id="PF00155">
    <property type="entry name" value="Aminotran_1_2"/>
    <property type="match status" value="1"/>
</dbReference>
<dbReference type="GO" id="GO:0003700">
    <property type="term" value="F:DNA-binding transcription factor activity"/>
    <property type="evidence" value="ECO:0007669"/>
    <property type="project" value="InterPro"/>
</dbReference>
<dbReference type="Pfam" id="PF00392">
    <property type="entry name" value="GntR"/>
    <property type="match status" value="1"/>
</dbReference>
<evidence type="ECO:0000256" key="3">
    <source>
        <dbReference type="ARBA" id="ARBA00023015"/>
    </source>
</evidence>
<name>K9EEP1_9ACTO</name>
<evidence type="ECO:0000256" key="6">
    <source>
        <dbReference type="SAM" id="MobiDB-lite"/>
    </source>
</evidence>